<dbReference type="InterPro" id="IPR009818">
    <property type="entry name" value="PAM2_motif"/>
</dbReference>
<dbReference type="SUPFAM" id="SSF54001">
    <property type="entry name" value="Cysteine proteinases"/>
    <property type="match status" value="1"/>
</dbReference>
<comment type="caution">
    <text evidence="2">The sequence shown here is derived from an EMBL/GenBank/DDBJ whole genome shotgun (WGS) entry which is preliminary data.</text>
</comment>
<dbReference type="InterPro" id="IPR038765">
    <property type="entry name" value="Papain-like_cys_pep_sf"/>
</dbReference>
<feature type="region of interest" description="Disordered" evidence="1">
    <location>
        <begin position="238"/>
        <end position="315"/>
    </location>
</feature>
<dbReference type="Proteomes" id="UP000242450">
    <property type="component" value="Chromosome 30"/>
</dbReference>
<dbReference type="OrthoDB" id="429671at2759"/>
<feature type="compositionally biased region" description="Low complexity" evidence="1">
    <location>
        <begin position="280"/>
        <end position="290"/>
    </location>
</feature>
<accession>A0A212C486</accession>
<evidence type="ECO:0000256" key="1">
    <source>
        <dbReference type="SAM" id="MobiDB-lite"/>
    </source>
</evidence>
<dbReference type="Gene3D" id="3.90.70.10">
    <property type="entry name" value="Cysteine proteinases"/>
    <property type="match status" value="1"/>
</dbReference>
<gene>
    <name evidence="2" type="ORF">Celaphus_00016484</name>
</gene>
<feature type="region of interest" description="Disordered" evidence="1">
    <location>
        <begin position="125"/>
        <end position="222"/>
    </location>
</feature>
<keyword evidence="3" id="KW-1185">Reference proteome</keyword>
<evidence type="ECO:0000313" key="3">
    <source>
        <dbReference type="Proteomes" id="UP000242450"/>
    </source>
</evidence>
<name>A0A212C486_CEREH</name>
<feature type="compositionally biased region" description="Polar residues" evidence="1">
    <location>
        <begin position="291"/>
        <end position="302"/>
    </location>
</feature>
<dbReference type="AlphaFoldDB" id="A0A212C486"/>
<proteinExistence type="predicted"/>
<reference evidence="2 3" key="1">
    <citation type="journal article" date="2018" name="Mol. Genet. Genomics">
        <title>The red deer Cervus elaphus genome CerEla1.0: sequencing, annotating, genes, and chromosomes.</title>
        <authorList>
            <person name="Bana N.A."/>
            <person name="Nyiri A."/>
            <person name="Nagy J."/>
            <person name="Frank K."/>
            <person name="Nagy T."/>
            <person name="Steger V."/>
            <person name="Schiller M."/>
            <person name="Lakatos P."/>
            <person name="Sugar L."/>
            <person name="Horn P."/>
            <person name="Barta E."/>
            <person name="Orosz L."/>
        </authorList>
    </citation>
    <scope>NUCLEOTIDE SEQUENCE [LARGE SCALE GENOMIC DNA]</scope>
    <source>
        <strain evidence="2">Hungarian</strain>
    </source>
</reference>
<feature type="compositionally biased region" description="Basic residues" evidence="1">
    <location>
        <begin position="177"/>
        <end position="187"/>
    </location>
</feature>
<evidence type="ECO:0000313" key="2">
    <source>
        <dbReference type="EMBL" id="OWK00674.1"/>
    </source>
</evidence>
<dbReference type="Pfam" id="PF07145">
    <property type="entry name" value="PAM2"/>
    <property type="match status" value="1"/>
</dbReference>
<feature type="compositionally biased region" description="Basic and acidic residues" evidence="1">
    <location>
        <begin position="1"/>
        <end position="12"/>
    </location>
</feature>
<protein>
    <submittedName>
        <fullName evidence="2">Uncharacterized protein</fullName>
    </submittedName>
</protein>
<dbReference type="EMBL" id="MKHE01000030">
    <property type="protein sequence ID" value="OWK00674.1"/>
    <property type="molecule type" value="Genomic_DNA"/>
</dbReference>
<feature type="region of interest" description="Disordered" evidence="1">
    <location>
        <begin position="1"/>
        <end position="40"/>
    </location>
</feature>
<sequence>MRMRRGGAEGRGRRSNGIGRPRLTPANRRSSRKGNPDEFHQFSVTPHASVELPPHSGTVLCGSQAAGDLPNGHNFQRIEYVVNEVIESSDTLPRLPNYSISSMLNPQAPEFVLSCTTSKKLPDDIDKEVNYSSPDCQSPGRWSSKPAVPNSVSTQDADSMGDVPTSPPLSDLGQPSGHHRLCQRRRTSLSPGRWGQDCRAAKGCPGADSQQGHPVEDNYGSALRNSCQQGGVAHCGELAPGPAKGESTPPPVDTPASAAGTVPTSQPAKSWASLFHDSKPSSSCSPVASVETKNSPPTTSPLVSEKQAEVKEGLVPASEDPEAIKIAELLGNTTLIHKPVLLQPCGLIYKGNWCYIKATLQALVACPPMHHLMKFISLYSKMQSPCTSTPMTDSFV</sequence>
<organism evidence="2 3">
    <name type="scientific">Cervus elaphus hippelaphus</name>
    <name type="common">European red deer</name>
    <dbReference type="NCBI Taxonomy" id="46360"/>
    <lineage>
        <taxon>Eukaryota</taxon>
        <taxon>Metazoa</taxon>
        <taxon>Chordata</taxon>
        <taxon>Craniata</taxon>
        <taxon>Vertebrata</taxon>
        <taxon>Euteleostomi</taxon>
        <taxon>Mammalia</taxon>
        <taxon>Eutheria</taxon>
        <taxon>Laurasiatheria</taxon>
        <taxon>Artiodactyla</taxon>
        <taxon>Ruminantia</taxon>
        <taxon>Pecora</taxon>
        <taxon>Cervidae</taxon>
        <taxon>Cervinae</taxon>
        <taxon>Cervus</taxon>
    </lineage>
</organism>